<evidence type="ECO:0000313" key="2">
    <source>
        <dbReference type="EMBL" id="NXS84824.1"/>
    </source>
</evidence>
<feature type="non-terminal residue" evidence="2">
    <location>
        <position position="1"/>
    </location>
</feature>
<dbReference type="AlphaFoldDB" id="A0A7L2XRA8"/>
<evidence type="ECO:0000313" key="3">
    <source>
        <dbReference type="Proteomes" id="UP000545329"/>
    </source>
</evidence>
<organism evidence="2 3">
    <name type="scientific">Erpornis zantholeuca</name>
    <dbReference type="NCBI Taxonomy" id="1112836"/>
    <lineage>
        <taxon>Eukaryota</taxon>
        <taxon>Metazoa</taxon>
        <taxon>Chordata</taxon>
        <taxon>Craniata</taxon>
        <taxon>Vertebrata</taxon>
        <taxon>Euteleostomi</taxon>
        <taxon>Archelosauria</taxon>
        <taxon>Archosauria</taxon>
        <taxon>Dinosauria</taxon>
        <taxon>Saurischia</taxon>
        <taxon>Theropoda</taxon>
        <taxon>Coelurosauria</taxon>
        <taxon>Aves</taxon>
        <taxon>Neognathae</taxon>
        <taxon>Neoaves</taxon>
        <taxon>Telluraves</taxon>
        <taxon>Australaves</taxon>
        <taxon>Passeriformes</taxon>
        <taxon>Sylvioidea</taxon>
        <taxon>Timaliidae</taxon>
        <taxon>Erpornis</taxon>
    </lineage>
</organism>
<dbReference type="InterPro" id="IPR050725">
    <property type="entry name" value="CysQ/Inositol_MonoPase"/>
</dbReference>
<dbReference type="OrthoDB" id="9977309at2759"/>
<keyword evidence="3" id="KW-1185">Reference proteome</keyword>
<dbReference type="SUPFAM" id="SSF56655">
    <property type="entry name" value="Carbohydrate phosphatase"/>
    <property type="match status" value="1"/>
</dbReference>
<dbReference type="Proteomes" id="UP000545329">
    <property type="component" value="Unassembled WGS sequence"/>
</dbReference>
<feature type="region of interest" description="Disordered" evidence="1">
    <location>
        <begin position="114"/>
        <end position="152"/>
    </location>
</feature>
<dbReference type="PANTHER" id="PTHR43028">
    <property type="entry name" value="3'(2'),5'-BISPHOSPHATE NUCLEOTIDASE 1"/>
    <property type="match status" value="1"/>
</dbReference>
<dbReference type="Gene3D" id="3.30.540.10">
    <property type="entry name" value="Fructose-1,6-Bisphosphatase, subunit A, domain 1"/>
    <property type="match status" value="1"/>
</dbReference>
<comment type="caution">
    <text evidence="2">The sequence shown here is derived from an EMBL/GenBank/DDBJ whole genome shotgun (WGS) entry which is preliminary data.</text>
</comment>
<gene>
    <name evidence="2" type="primary">Inpp1</name>
    <name evidence="2" type="ORF">ERPZAN_R14700</name>
</gene>
<dbReference type="EMBL" id="VZTN01022128">
    <property type="protein sequence ID" value="NXS84824.1"/>
    <property type="molecule type" value="Genomic_DNA"/>
</dbReference>
<feature type="non-terminal residue" evidence="2">
    <location>
        <position position="214"/>
    </location>
</feature>
<sequence length="214" mass="23105">MPGLLQALVAVSEKAAEVARRCRAEEALFRLLVAEKSGPERNRRFPRDFKTLADVLIQELIKHDLGTQFPELRGHIHGEESNEFGDAEGEWGQRGTRVGTAGVGCGAEVEEGSPVCPSVTLAPRRMGHRGRDTGTGPPQTPRQCPPDSTNEFIGGREDGAAVDGIAPGGLRSALVLLGAFERRTGVPVLGVINEPFFQRDPQTRRYPQSPHPGV</sequence>
<name>A0A7L2XRA8_9PASS</name>
<dbReference type="PANTHER" id="PTHR43028:SF3">
    <property type="entry name" value="INOSITOL POLYPHOSPHATE 1-PHOSPHATASE"/>
    <property type="match status" value="1"/>
</dbReference>
<accession>A0A7L2XRA8</accession>
<proteinExistence type="predicted"/>
<protein>
    <submittedName>
        <fullName evidence="2">INPP phosphatase</fullName>
    </submittedName>
</protein>
<reference evidence="2 3" key="1">
    <citation type="submission" date="2019-09" db="EMBL/GenBank/DDBJ databases">
        <title>Bird 10,000 Genomes (B10K) Project - Family phase.</title>
        <authorList>
            <person name="Zhang G."/>
        </authorList>
    </citation>
    <scope>NUCLEOTIDE SEQUENCE [LARGE SCALE GENOMIC DNA]</scope>
    <source>
        <strain evidence="2">B10K-DU-002-58</strain>
        <tissue evidence="2">Muscle</tissue>
    </source>
</reference>
<dbReference type="GO" id="GO:0004441">
    <property type="term" value="F:inositol-1,4-bisphosphate 1-phosphatase activity"/>
    <property type="evidence" value="ECO:0007669"/>
    <property type="project" value="TreeGrafter"/>
</dbReference>
<evidence type="ECO:0000256" key="1">
    <source>
        <dbReference type="SAM" id="MobiDB-lite"/>
    </source>
</evidence>